<proteinExistence type="predicted"/>
<sequence>MVLTQDVTALLSTALLAPVRAVEAFDLVPAAVVAVVLVSFAVALVTVSVRRRDAE</sequence>
<dbReference type="AlphaFoldDB" id="A0A4R7FGS2"/>
<dbReference type="EMBL" id="SOAM01000003">
    <property type="protein sequence ID" value="TDS75935.1"/>
    <property type="molecule type" value="Genomic_DNA"/>
</dbReference>
<reference evidence="2 3" key="1">
    <citation type="submission" date="2019-03" db="EMBL/GenBank/DDBJ databases">
        <title>Genomic Encyclopedia of Archaeal and Bacterial Type Strains, Phase II (KMG-II): from individual species to whole genera.</title>
        <authorList>
            <person name="Goeker M."/>
        </authorList>
    </citation>
    <scope>NUCLEOTIDE SEQUENCE [LARGE SCALE GENOMIC DNA]</scope>
    <source>
        <strain evidence="2 3">DSM 24782</strain>
    </source>
</reference>
<keyword evidence="1" id="KW-0812">Transmembrane</keyword>
<organism evidence="2 3">
    <name type="scientific">Amnibacterium kyonggiense</name>
    <dbReference type="NCBI Taxonomy" id="595671"/>
    <lineage>
        <taxon>Bacteria</taxon>
        <taxon>Bacillati</taxon>
        <taxon>Actinomycetota</taxon>
        <taxon>Actinomycetes</taxon>
        <taxon>Micrococcales</taxon>
        <taxon>Microbacteriaceae</taxon>
        <taxon>Amnibacterium</taxon>
    </lineage>
</organism>
<dbReference type="Proteomes" id="UP000295344">
    <property type="component" value="Unassembled WGS sequence"/>
</dbReference>
<name>A0A4R7FGS2_9MICO</name>
<protein>
    <submittedName>
        <fullName evidence="2">Uncharacterized protein</fullName>
    </submittedName>
</protein>
<keyword evidence="1" id="KW-1133">Transmembrane helix</keyword>
<dbReference type="RefSeq" id="WP_162850874.1">
    <property type="nucleotide sequence ID" value="NZ_BAAARP010000001.1"/>
</dbReference>
<gene>
    <name evidence="2" type="ORF">CLV52_3048</name>
</gene>
<comment type="caution">
    <text evidence="2">The sequence shown here is derived from an EMBL/GenBank/DDBJ whole genome shotgun (WGS) entry which is preliminary data.</text>
</comment>
<accession>A0A4R7FGS2</accession>
<evidence type="ECO:0000313" key="2">
    <source>
        <dbReference type="EMBL" id="TDS75935.1"/>
    </source>
</evidence>
<evidence type="ECO:0000256" key="1">
    <source>
        <dbReference type="SAM" id="Phobius"/>
    </source>
</evidence>
<feature type="transmembrane region" description="Helical" evidence="1">
    <location>
        <begin position="31"/>
        <end position="49"/>
    </location>
</feature>
<keyword evidence="1" id="KW-0472">Membrane</keyword>
<evidence type="ECO:0000313" key="3">
    <source>
        <dbReference type="Proteomes" id="UP000295344"/>
    </source>
</evidence>
<keyword evidence="3" id="KW-1185">Reference proteome</keyword>